<dbReference type="EMBL" id="FJ128879">
    <property type="protein sequence ID" value="AFG55673.1"/>
    <property type="molecule type" value="Genomic_DNA"/>
</dbReference>
<dbReference type="SUPFAM" id="SSF50630">
    <property type="entry name" value="Acid proteases"/>
    <property type="match status" value="1"/>
</dbReference>
<dbReference type="Pfam" id="PF14541">
    <property type="entry name" value="TAXi_C"/>
    <property type="match status" value="1"/>
</dbReference>
<protein>
    <recommendedName>
        <fullName evidence="1">Peptidase A1 domain-containing protein</fullName>
    </recommendedName>
</protein>
<evidence type="ECO:0000313" key="4">
    <source>
        <dbReference type="EMBL" id="AFG55673.1"/>
    </source>
</evidence>
<organism evidence="4">
    <name type="scientific">Pinus taeda</name>
    <name type="common">Loblolly pine</name>
    <dbReference type="NCBI Taxonomy" id="3352"/>
    <lineage>
        <taxon>Eukaryota</taxon>
        <taxon>Viridiplantae</taxon>
        <taxon>Streptophyta</taxon>
        <taxon>Embryophyta</taxon>
        <taxon>Tracheophyta</taxon>
        <taxon>Spermatophyta</taxon>
        <taxon>Pinopsida</taxon>
        <taxon>Pinidae</taxon>
        <taxon>Conifers I</taxon>
        <taxon>Pinales</taxon>
        <taxon>Pinaceae</taxon>
        <taxon>Pinus</taxon>
        <taxon>Pinus subgen. Pinus</taxon>
    </lineage>
</organism>
<dbReference type="EMBL" id="FJ128867">
    <property type="protein sequence ID" value="AFG55671.1"/>
    <property type="molecule type" value="Genomic_DNA"/>
</dbReference>
<dbReference type="EMBL" id="FJ128868">
    <property type="protein sequence ID" value="AFG55672.1"/>
    <property type="molecule type" value="Genomic_DNA"/>
</dbReference>
<dbReference type="InterPro" id="IPR033121">
    <property type="entry name" value="PEPTIDASE_A1"/>
</dbReference>
<evidence type="ECO:0000259" key="1">
    <source>
        <dbReference type="PROSITE" id="PS51767"/>
    </source>
</evidence>
<feature type="non-terminal residue" evidence="4">
    <location>
        <position position="1"/>
    </location>
</feature>
<feature type="domain" description="Peptidase A1" evidence="1">
    <location>
        <begin position="1"/>
        <end position="55"/>
    </location>
</feature>
<gene>
    <name evidence="4" type="ORF">CL1877Contig1_03</name>
</gene>
<dbReference type="Gene3D" id="2.40.70.10">
    <property type="entry name" value="Acid Proteases"/>
    <property type="match status" value="1"/>
</dbReference>
<accession>H9W0Y0</accession>
<evidence type="ECO:0000313" key="2">
    <source>
        <dbReference type="EMBL" id="AFG55671.1"/>
    </source>
</evidence>
<sequence length="59" mass="6412">ILSLPTNNYVVPVDNMGTHCFAFAPTDSGFSIMGNIQQQHIGVSYDTYNGQIGFALDQC</sequence>
<dbReference type="InterPro" id="IPR032799">
    <property type="entry name" value="TAXi_C"/>
</dbReference>
<evidence type="ECO:0000313" key="5">
    <source>
        <dbReference type="EMBL" id="AFG55674.1"/>
    </source>
</evidence>
<dbReference type="AlphaFoldDB" id="H9W0Y0"/>
<reference evidence="4" key="1">
    <citation type="submission" date="2008-08" db="EMBL/GenBank/DDBJ databases">
        <title>Nucleotide Diversity and Divergence in the Loblolly Pine Gene Space.</title>
        <authorList>
            <person name="Neale D.B."/>
            <person name="Wegrzyn J.L."/>
            <person name="Lee J.M."/>
            <person name="Eckert A.J."/>
            <person name="Liechty J.D."/>
            <person name="Stevens K.A."/>
            <person name="Langley C.H."/>
        </authorList>
    </citation>
    <scope>NUCLEOTIDE SEQUENCE</scope>
    <source>
        <strain evidence="5">6307</strain>
        <strain evidence="2">6311</strain>
        <strain evidence="4">6313</strain>
        <strain evidence="3">6320</strain>
        <tissue evidence="4">Megagametophyte</tissue>
    </source>
</reference>
<dbReference type="MEROPS" id="A01.A06"/>
<dbReference type="InterPro" id="IPR021109">
    <property type="entry name" value="Peptidase_aspartic_dom_sf"/>
</dbReference>
<proteinExistence type="predicted"/>
<dbReference type="EMBL" id="FJ128877">
    <property type="protein sequence ID" value="AFG55674.1"/>
    <property type="molecule type" value="Genomic_DNA"/>
</dbReference>
<evidence type="ECO:0000313" key="3">
    <source>
        <dbReference type="EMBL" id="AFG55672.1"/>
    </source>
</evidence>
<dbReference type="PROSITE" id="PS51767">
    <property type="entry name" value="PEPTIDASE_A1"/>
    <property type="match status" value="1"/>
</dbReference>
<name>H9W0Y0_PINTA</name>